<organism evidence="1 2">
    <name type="scientific">Pseudokineococcus basanitobsidens</name>
    <dbReference type="NCBI Taxonomy" id="1926649"/>
    <lineage>
        <taxon>Bacteria</taxon>
        <taxon>Bacillati</taxon>
        <taxon>Actinomycetota</taxon>
        <taxon>Actinomycetes</taxon>
        <taxon>Kineosporiales</taxon>
        <taxon>Kineosporiaceae</taxon>
        <taxon>Pseudokineococcus</taxon>
    </lineage>
</organism>
<comment type="caution">
    <text evidence="1">The sequence shown here is derived from an EMBL/GenBank/DDBJ whole genome shotgun (WGS) entry which is preliminary data.</text>
</comment>
<gene>
    <name evidence="1" type="ORF">WDZ17_02135</name>
</gene>
<dbReference type="EMBL" id="JBBIAA010000001">
    <property type="protein sequence ID" value="MEJ5944098.1"/>
    <property type="molecule type" value="Genomic_DNA"/>
</dbReference>
<accession>A0ABU8RG96</accession>
<proteinExistence type="predicted"/>
<evidence type="ECO:0000313" key="2">
    <source>
        <dbReference type="Proteomes" id="UP001387100"/>
    </source>
</evidence>
<name>A0ABU8RG96_9ACTN</name>
<protein>
    <submittedName>
        <fullName evidence="1">Uncharacterized protein</fullName>
    </submittedName>
</protein>
<evidence type="ECO:0000313" key="1">
    <source>
        <dbReference type="EMBL" id="MEJ5944098.1"/>
    </source>
</evidence>
<sequence length="99" mass="9768">MSADAVGPDRGTVVPDVPGPLGWCSPCLGARTRTPAAVLLEGTGVCEDHHGELLAGRAQQGDQMAAAAAQAQEQLRALVGGTLGGAPGADPGGPRRAGF</sequence>
<dbReference type="Proteomes" id="UP001387100">
    <property type="component" value="Unassembled WGS sequence"/>
</dbReference>
<keyword evidence="2" id="KW-1185">Reference proteome</keyword>
<reference evidence="1 2" key="1">
    <citation type="journal article" date="2017" name="Int. J. Syst. Evol. Microbiol.">
        <title>Pseudokineococcus basanitobsidens sp. nov., isolated from volcanic rock.</title>
        <authorList>
            <person name="Lee D.W."/>
            <person name="Park M.Y."/>
            <person name="Kim J.J."/>
            <person name="Kim B.S."/>
        </authorList>
    </citation>
    <scope>NUCLEOTIDE SEQUENCE [LARGE SCALE GENOMIC DNA]</scope>
    <source>
        <strain evidence="1 2">DSM 103726</strain>
    </source>
</reference>
<dbReference type="RefSeq" id="WP_339573487.1">
    <property type="nucleotide sequence ID" value="NZ_JBBIAA010000001.1"/>
</dbReference>